<evidence type="ECO:0000256" key="1">
    <source>
        <dbReference type="ARBA" id="ARBA00022723"/>
    </source>
</evidence>
<name>A0A4U5ND28_STECR</name>
<dbReference type="AlphaFoldDB" id="A0A4U5ND28"/>
<evidence type="ECO:0000259" key="8">
    <source>
        <dbReference type="PROSITE" id="PS50157"/>
    </source>
</evidence>
<gene>
    <name evidence="10" type="ORF">L596_014525</name>
</gene>
<feature type="domain" description="THAP-type" evidence="9">
    <location>
        <begin position="78"/>
        <end position="155"/>
    </location>
</feature>
<dbReference type="PROSITE" id="PS50157">
    <property type="entry name" value="ZINC_FINGER_C2H2_2"/>
    <property type="match status" value="1"/>
</dbReference>
<organism evidence="10 11">
    <name type="scientific">Steinernema carpocapsae</name>
    <name type="common">Entomopathogenic nematode</name>
    <dbReference type="NCBI Taxonomy" id="34508"/>
    <lineage>
        <taxon>Eukaryota</taxon>
        <taxon>Metazoa</taxon>
        <taxon>Ecdysozoa</taxon>
        <taxon>Nematoda</taxon>
        <taxon>Chromadorea</taxon>
        <taxon>Rhabditida</taxon>
        <taxon>Tylenchina</taxon>
        <taxon>Panagrolaimomorpha</taxon>
        <taxon>Strongyloidoidea</taxon>
        <taxon>Steinernematidae</taxon>
        <taxon>Steinernema</taxon>
    </lineage>
</organism>
<dbReference type="OrthoDB" id="5866893at2759"/>
<protein>
    <recommendedName>
        <fullName evidence="12">THAP-type domain-containing protein</fullName>
    </recommendedName>
</protein>
<evidence type="ECO:0000256" key="7">
    <source>
        <dbReference type="SAM" id="MobiDB-lite"/>
    </source>
</evidence>
<dbReference type="Proteomes" id="UP000298663">
    <property type="component" value="Unassembled WGS sequence"/>
</dbReference>
<keyword evidence="3" id="KW-0862">Zinc</keyword>
<dbReference type="PROSITE" id="PS50950">
    <property type="entry name" value="ZF_THAP"/>
    <property type="match status" value="1"/>
</dbReference>
<keyword evidence="11" id="KW-1185">Reference proteome</keyword>
<dbReference type="GO" id="GO:0003677">
    <property type="term" value="F:DNA binding"/>
    <property type="evidence" value="ECO:0007669"/>
    <property type="project" value="UniProtKB-UniRule"/>
</dbReference>
<evidence type="ECO:0000313" key="11">
    <source>
        <dbReference type="Proteomes" id="UP000298663"/>
    </source>
</evidence>
<dbReference type="STRING" id="34508.A0A4U5ND28"/>
<dbReference type="SUPFAM" id="SSF57716">
    <property type="entry name" value="Glucocorticoid receptor-like (DNA-binding domain)"/>
    <property type="match status" value="1"/>
</dbReference>
<dbReference type="EMBL" id="AZBU02000004">
    <property type="protein sequence ID" value="TKR80453.1"/>
    <property type="molecule type" value="Genomic_DNA"/>
</dbReference>
<keyword evidence="4 6" id="KW-0238">DNA-binding</keyword>
<evidence type="ECO:0000259" key="9">
    <source>
        <dbReference type="PROSITE" id="PS50950"/>
    </source>
</evidence>
<dbReference type="SMART" id="SM00980">
    <property type="entry name" value="THAP"/>
    <property type="match status" value="1"/>
</dbReference>
<evidence type="ECO:0000256" key="4">
    <source>
        <dbReference type="ARBA" id="ARBA00023125"/>
    </source>
</evidence>
<evidence type="ECO:0008006" key="12">
    <source>
        <dbReference type="Google" id="ProtNLM"/>
    </source>
</evidence>
<evidence type="ECO:0000256" key="6">
    <source>
        <dbReference type="PROSITE-ProRule" id="PRU00309"/>
    </source>
</evidence>
<reference evidence="10 11" key="1">
    <citation type="journal article" date="2015" name="Genome Biol.">
        <title>Comparative genomics of Steinernema reveals deeply conserved gene regulatory networks.</title>
        <authorList>
            <person name="Dillman A.R."/>
            <person name="Macchietto M."/>
            <person name="Porter C.F."/>
            <person name="Rogers A."/>
            <person name="Williams B."/>
            <person name="Antoshechkin I."/>
            <person name="Lee M.M."/>
            <person name="Goodwin Z."/>
            <person name="Lu X."/>
            <person name="Lewis E.E."/>
            <person name="Goodrich-Blair H."/>
            <person name="Stock S.P."/>
            <person name="Adams B.J."/>
            <person name="Sternberg P.W."/>
            <person name="Mortazavi A."/>
        </authorList>
    </citation>
    <scope>NUCLEOTIDE SEQUENCE [LARGE SCALE GENOMIC DNA]</scope>
    <source>
        <strain evidence="10 11">ALL</strain>
    </source>
</reference>
<evidence type="ECO:0000313" key="10">
    <source>
        <dbReference type="EMBL" id="TKR80453.1"/>
    </source>
</evidence>
<keyword evidence="2 5" id="KW-0863">Zinc-finger</keyword>
<dbReference type="Gene3D" id="6.20.210.20">
    <property type="entry name" value="THAP domain"/>
    <property type="match status" value="1"/>
</dbReference>
<sequence length="492" mass="55650">MPRGHPKAPPQRNESIILANDGEEYVLLEESVDGVIEDEEPRFEALIDGIEEIFQNGEHVVLEADGTSGPATLIADEHVRSCCIVCHRVPSAAVRLFRWPRDPEVRKNWCRIFGLSLDSVETSNAFICSWHFEPDQFVCYGEKIFWAPNARPSFVLERSFHGDFVYPWQTGYISSGSNERPDGPVRSQNDPKGLKRKNRPPPPGIQIFFRDSHYKIKGKQTHPVAILPIPSNPDQFYEFSLNRKSSDGTGFYACLQCRKAKADTRQKDIVRTIHLTAPEPHTKAMLLSKGDPFSGHHFGCNPLTVAHEEVEHAPMDAPSTSHNRQIYTIAHNSNGDVDTFDGHQIWEEAVLDDIGEVITTSDQEVAYVVDASNNHQVLFTTAKAVSATSTANHGPTFFAMEQPESNDQSYFYCTDLFRRKPKRNPKLQPTCYICLKRFKGARQLALHLLAHVKDRSKCTDCQRLLSYSSKNRKRTTCRSCALKRVKLEHSNS</sequence>
<dbReference type="InterPro" id="IPR038441">
    <property type="entry name" value="THAP_Znf_sf"/>
</dbReference>
<dbReference type="GO" id="GO:0008270">
    <property type="term" value="F:zinc ion binding"/>
    <property type="evidence" value="ECO:0007669"/>
    <property type="project" value="UniProtKB-KW"/>
</dbReference>
<dbReference type="Pfam" id="PF05485">
    <property type="entry name" value="THAP"/>
    <property type="match status" value="1"/>
</dbReference>
<comment type="caution">
    <text evidence="10">The sequence shown here is derived from an EMBL/GenBank/DDBJ whole genome shotgun (WGS) entry which is preliminary data.</text>
</comment>
<feature type="domain" description="C2H2-type" evidence="8">
    <location>
        <begin position="429"/>
        <end position="456"/>
    </location>
</feature>
<reference evidence="10 11" key="2">
    <citation type="journal article" date="2019" name="G3 (Bethesda)">
        <title>Hybrid Assembly of the Genome of the Entomopathogenic Nematode Steinernema carpocapsae Identifies the X-Chromosome.</title>
        <authorList>
            <person name="Serra L."/>
            <person name="Macchietto M."/>
            <person name="Macias-Munoz A."/>
            <person name="McGill C.J."/>
            <person name="Rodriguez I.M."/>
            <person name="Rodriguez B."/>
            <person name="Murad R."/>
            <person name="Mortazavi A."/>
        </authorList>
    </citation>
    <scope>NUCLEOTIDE SEQUENCE [LARGE SCALE GENOMIC DNA]</scope>
    <source>
        <strain evidence="10 11">ALL</strain>
    </source>
</reference>
<dbReference type="PROSITE" id="PS00028">
    <property type="entry name" value="ZINC_FINGER_C2H2_1"/>
    <property type="match status" value="1"/>
</dbReference>
<dbReference type="InterPro" id="IPR006612">
    <property type="entry name" value="THAP_Znf"/>
</dbReference>
<evidence type="ECO:0000256" key="3">
    <source>
        <dbReference type="ARBA" id="ARBA00022833"/>
    </source>
</evidence>
<dbReference type="InterPro" id="IPR013087">
    <property type="entry name" value="Znf_C2H2_type"/>
</dbReference>
<keyword evidence="1" id="KW-0479">Metal-binding</keyword>
<evidence type="ECO:0000256" key="2">
    <source>
        <dbReference type="ARBA" id="ARBA00022771"/>
    </source>
</evidence>
<evidence type="ECO:0000256" key="5">
    <source>
        <dbReference type="PROSITE-ProRule" id="PRU00042"/>
    </source>
</evidence>
<accession>A0A4U5ND28</accession>
<proteinExistence type="predicted"/>
<feature type="region of interest" description="Disordered" evidence="7">
    <location>
        <begin position="175"/>
        <end position="204"/>
    </location>
</feature>